<protein>
    <submittedName>
        <fullName evidence="1">Uncharacterized protein</fullName>
    </submittedName>
</protein>
<comment type="caution">
    <text evidence="1">The sequence shown here is derived from an EMBL/GenBank/DDBJ whole genome shotgun (WGS) entry which is preliminary data.</text>
</comment>
<evidence type="ECO:0000313" key="1">
    <source>
        <dbReference type="EMBL" id="KAG1767334.1"/>
    </source>
</evidence>
<sequence length="103" mass="11626">MHLGSMVLIFMNSRSYATRCLFSRVRNMLNPCVFVVWLDIPIPVLTNRGIAEGELTPLKNTERASQDVLSLSCLELSHFAMSRLAGRRSIVSGVWLFLSIRLT</sequence>
<evidence type="ECO:0000313" key="2">
    <source>
        <dbReference type="Proteomes" id="UP000714275"/>
    </source>
</evidence>
<organism evidence="1 2">
    <name type="scientific">Suillus placidus</name>
    <dbReference type="NCBI Taxonomy" id="48579"/>
    <lineage>
        <taxon>Eukaryota</taxon>
        <taxon>Fungi</taxon>
        <taxon>Dikarya</taxon>
        <taxon>Basidiomycota</taxon>
        <taxon>Agaricomycotina</taxon>
        <taxon>Agaricomycetes</taxon>
        <taxon>Agaricomycetidae</taxon>
        <taxon>Boletales</taxon>
        <taxon>Suillineae</taxon>
        <taxon>Suillaceae</taxon>
        <taxon>Suillus</taxon>
    </lineage>
</organism>
<name>A0A9P7CW30_9AGAM</name>
<proteinExistence type="predicted"/>
<dbReference type="Proteomes" id="UP000714275">
    <property type="component" value="Unassembled WGS sequence"/>
</dbReference>
<accession>A0A9P7CW30</accession>
<dbReference type="AlphaFoldDB" id="A0A9P7CW30"/>
<reference evidence="1" key="1">
    <citation type="journal article" date="2020" name="New Phytol.">
        <title>Comparative genomics reveals dynamic genome evolution in host specialist ectomycorrhizal fungi.</title>
        <authorList>
            <person name="Lofgren L.A."/>
            <person name="Nguyen N.H."/>
            <person name="Vilgalys R."/>
            <person name="Ruytinx J."/>
            <person name="Liao H.L."/>
            <person name="Branco S."/>
            <person name="Kuo A."/>
            <person name="LaButti K."/>
            <person name="Lipzen A."/>
            <person name="Andreopoulos W."/>
            <person name="Pangilinan J."/>
            <person name="Riley R."/>
            <person name="Hundley H."/>
            <person name="Na H."/>
            <person name="Barry K."/>
            <person name="Grigoriev I.V."/>
            <person name="Stajich J.E."/>
            <person name="Kennedy P.G."/>
        </authorList>
    </citation>
    <scope>NUCLEOTIDE SEQUENCE</scope>
    <source>
        <strain evidence="1">DOB743</strain>
    </source>
</reference>
<keyword evidence="2" id="KW-1185">Reference proteome</keyword>
<gene>
    <name evidence="1" type="ORF">EV702DRAFT_758032</name>
</gene>
<dbReference type="EMBL" id="JABBWD010000088">
    <property type="protein sequence ID" value="KAG1767334.1"/>
    <property type="molecule type" value="Genomic_DNA"/>
</dbReference>